<sequence length="89" mass="10392">MDCRRPRQVVKYPNLSVYCEKKQALIPGLSAHEIPTRVWKAPFTQQGTPPTNYGSAKRVLNIIVKHLRAGQDDNRYLILDWISFLRWKV</sequence>
<dbReference type="EMBL" id="NBNE01022062">
    <property type="protein sequence ID" value="OWY90728.1"/>
    <property type="molecule type" value="Genomic_DNA"/>
</dbReference>
<protein>
    <submittedName>
        <fullName evidence="1">Uncharacterized protein</fullName>
    </submittedName>
</protein>
<proteinExistence type="predicted"/>
<reference evidence="2" key="1">
    <citation type="submission" date="2017-03" db="EMBL/GenBank/DDBJ databases">
        <title>Phytopthora megakarya and P. palmivora, two closely related causual agents of cacao black pod achieved similar genome size and gene model numbers by different mechanisms.</title>
        <authorList>
            <person name="Ali S."/>
            <person name="Shao J."/>
            <person name="Larry D.J."/>
            <person name="Kronmiller B."/>
            <person name="Shen D."/>
            <person name="Strem M.D."/>
            <person name="Melnick R.L."/>
            <person name="Guiltinan M.J."/>
            <person name="Tyler B.M."/>
            <person name="Meinhardt L.W."/>
            <person name="Bailey B.A."/>
        </authorList>
    </citation>
    <scope>NUCLEOTIDE SEQUENCE [LARGE SCALE GENOMIC DNA]</scope>
    <source>
        <strain evidence="2">zdho120</strain>
    </source>
</reference>
<organism evidence="1 2">
    <name type="scientific">Phytophthora megakarya</name>
    <dbReference type="NCBI Taxonomy" id="4795"/>
    <lineage>
        <taxon>Eukaryota</taxon>
        <taxon>Sar</taxon>
        <taxon>Stramenopiles</taxon>
        <taxon>Oomycota</taxon>
        <taxon>Peronosporomycetes</taxon>
        <taxon>Peronosporales</taxon>
        <taxon>Peronosporaceae</taxon>
        <taxon>Phytophthora</taxon>
    </lineage>
</organism>
<evidence type="ECO:0000313" key="1">
    <source>
        <dbReference type="EMBL" id="OWY90728.1"/>
    </source>
</evidence>
<accession>A0A225UCK3</accession>
<gene>
    <name evidence="1" type="ORF">PHMEG_00041010</name>
</gene>
<comment type="caution">
    <text evidence="1">The sequence shown here is derived from an EMBL/GenBank/DDBJ whole genome shotgun (WGS) entry which is preliminary data.</text>
</comment>
<keyword evidence="2" id="KW-1185">Reference proteome</keyword>
<name>A0A225UCK3_9STRA</name>
<dbReference type="AlphaFoldDB" id="A0A225UCK3"/>
<evidence type="ECO:0000313" key="2">
    <source>
        <dbReference type="Proteomes" id="UP000198211"/>
    </source>
</evidence>
<dbReference type="Proteomes" id="UP000198211">
    <property type="component" value="Unassembled WGS sequence"/>
</dbReference>
<dbReference type="OrthoDB" id="10585616at2759"/>